<evidence type="ECO:0000256" key="1">
    <source>
        <dbReference type="ARBA" id="ARBA00005594"/>
    </source>
</evidence>
<organism evidence="10">
    <name type="scientific">mine drainage metagenome</name>
    <dbReference type="NCBI Taxonomy" id="410659"/>
    <lineage>
        <taxon>unclassified sequences</taxon>
        <taxon>metagenomes</taxon>
        <taxon>ecological metagenomes</taxon>
    </lineage>
</organism>
<keyword evidence="5" id="KW-0067">ATP-binding</keyword>
<dbReference type="GO" id="GO:0005524">
    <property type="term" value="F:ATP binding"/>
    <property type="evidence" value="ECO:0007669"/>
    <property type="project" value="UniProtKB-KW"/>
</dbReference>
<comment type="similarity">
    <text evidence="1">Belongs to the class-I aminoacyl-tRNA synthetase family.</text>
</comment>
<evidence type="ECO:0000259" key="9">
    <source>
        <dbReference type="SMART" id="SM00836"/>
    </source>
</evidence>
<dbReference type="Gene3D" id="3.40.50.620">
    <property type="entry name" value="HUPs"/>
    <property type="match status" value="1"/>
</dbReference>
<reference evidence="10" key="1">
    <citation type="submission" date="2013-08" db="EMBL/GenBank/DDBJ databases">
        <authorList>
            <person name="Mendez C."/>
            <person name="Richter M."/>
            <person name="Ferrer M."/>
            <person name="Sanchez J."/>
        </authorList>
    </citation>
    <scope>NUCLEOTIDE SEQUENCE</scope>
</reference>
<evidence type="ECO:0000313" key="10">
    <source>
        <dbReference type="EMBL" id="EQD61477.1"/>
    </source>
</evidence>
<dbReference type="SUPFAM" id="SSF52374">
    <property type="entry name" value="Nucleotidylyl transferase"/>
    <property type="match status" value="1"/>
</dbReference>
<dbReference type="GO" id="GO:0006420">
    <property type="term" value="P:arginyl-tRNA aminoacylation"/>
    <property type="evidence" value="ECO:0007669"/>
    <property type="project" value="InterPro"/>
</dbReference>
<evidence type="ECO:0000256" key="2">
    <source>
        <dbReference type="ARBA" id="ARBA00012837"/>
    </source>
</evidence>
<proteinExistence type="inferred from homology"/>
<dbReference type="PANTHER" id="PTHR11956:SF5">
    <property type="entry name" value="ARGININE--TRNA LIGASE, CYTOPLASMIC"/>
    <property type="match status" value="1"/>
</dbReference>
<evidence type="ECO:0000256" key="6">
    <source>
        <dbReference type="ARBA" id="ARBA00022917"/>
    </source>
</evidence>
<dbReference type="Gene3D" id="1.10.730.10">
    <property type="entry name" value="Isoleucyl-tRNA Synthetase, Domain 1"/>
    <property type="match status" value="1"/>
</dbReference>
<dbReference type="Pfam" id="PF05746">
    <property type="entry name" value="DALR_1"/>
    <property type="match status" value="1"/>
</dbReference>
<feature type="non-terminal residue" evidence="10">
    <location>
        <position position="1"/>
    </location>
</feature>
<evidence type="ECO:0000256" key="8">
    <source>
        <dbReference type="ARBA" id="ARBA00049339"/>
    </source>
</evidence>
<dbReference type="InterPro" id="IPR035684">
    <property type="entry name" value="ArgRS_core"/>
</dbReference>
<dbReference type="PANTHER" id="PTHR11956">
    <property type="entry name" value="ARGINYL-TRNA SYNTHETASE"/>
    <property type="match status" value="1"/>
</dbReference>
<feature type="non-terminal residue" evidence="10">
    <location>
        <position position="243"/>
    </location>
</feature>
<dbReference type="EMBL" id="AUZY01004863">
    <property type="protein sequence ID" value="EQD61477.1"/>
    <property type="molecule type" value="Genomic_DNA"/>
</dbReference>
<dbReference type="InterPro" id="IPR014729">
    <property type="entry name" value="Rossmann-like_a/b/a_fold"/>
</dbReference>
<protein>
    <recommendedName>
        <fullName evidence="2">arginine--tRNA ligase</fullName>
        <ecNumber evidence="2">6.1.1.19</ecNumber>
    </recommendedName>
</protein>
<comment type="caution">
    <text evidence="10">The sequence shown here is derived from an EMBL/GenBank/DDBJ whole genome shotgun (WGS) entry which is preliminary data.</text>
</comment>
<dbReference type="InterPro" id="IPR001278">
    <property type="entry name" value="Arg-tRNA-ligase"/>
</dbReference>
<dbReference type="Pfam" id="PF00750">
    <property type="entry name" value="tRNA-synt_1d"/>
    <property type="match status" value="1"/>
</dbReference>
<feature type="domain" description="DALR anticodon binding" evidence="9">
    <location>
        <begin position="135"/>
        <end position="237"/>
    </location>
</feature>
<evidence type="ECO:0000256" key="7">
    <source>
        <dbReference type="ARBA" id="ARBA00023146"/>
    </source>
</evidence>
<dbReference type="EC" id="6.1.1.19" evidence="2"/>
<dbReference type="InterPro" id="IPR008909">
    <property type="entry name" value="DALR_anticod-bd"/>
</dbReference>
<reference evidence="10" key="2">
    <citation type="journal article" date="2014" name="ISME J.">
        <title>Microbial stratification in low pH oxic and suboxic macroscopic growths along an acid mine drainage.</title>
        <authorList>
            <person name="Mendez-Garcia C."/>
            <person name="Mesa V."/>
            <person name="Sprenger R.R."/>
            <person name="Richter M."/>
            <person name="Diez M.S."/>
            <person name="Solano J."/>
            <person name="Bargiela R."/>
            <person name="Golyshina O.V."/>
            <person name="Manteca A."/>
            <person name="Ramos J.L."/>
            <person name="Gallego J.R."/>
            <person name="Llorente I."/>
            <person name="Martins Dos Santos V.A."/>
            <person name="Jensen O.N."/>
            <person name="Pelaez A.I."/>
            <person name="Sanchez J."/>
            <person name="Ferrer M."/>
        </authorList>
    </citation>
    <scope>NUCLEOTIDE SEQUENCE</scope>
</reference>
<dbReference type="SUPFAM" id="SSF47323">
    <property type="entry name" value="Anticodon-binding domain of a subclass of class I aminoacyl-tRNA synthetases"/>
    <property type="match status" value="1"/>
</dbReference>
<dbReference type="GO" id="GO:0004814">
    <property type="term" value="F:arginine-tRNA ligase activity"/>
    <property type="evidence" value="ECO:0007669"/>
    <property type="project" value="UniProtKB-EC"/>
</dbReference>
<keyword evidence="6" id="KW-0648">Protein biosynthesis</keyword>
<accession>T1AVE6</accession>
<name>T1AVE6_9ZZZZ</name>
<gene>
    <name evidence="10" type="ORF">B1B_07629</name>
</gene>
<evidence type="ECO:0000256" key="4">
    <source>
        <dbReference type="ARBA" id="ARBA00022741"/>
    </source>
</evidence>
<dbReference type="AlphaFoldDB" id="T1AVE6"/>
<evidence type="ECO:0000256" key="3">
    <source>
        <dbReference type="ARBA" id="ARBA00022598"/>
    </source>
</evidence>
<dbReference type="InterPro" id="IPR009080">
    <property type="entry name" value="tRNAsynth_Ia_anticodon-bd"/>
</dbReference>
<dbReference type="SMART" id="SM00836">
    <property type="entry name" value="DALR_1"/>
    <property type="match status" value="1"/>
</dbReference>
<keyword evidence="3" id="KW-0436">Ligase</keyword>
<comment type="catalytic activity">
    <reaction evidence="8">
        <text>tRNA(Arg) + L-arginine + ATP = L-arginyl-tRNA(Arg) + AMP + diphosphate</text>
        <dbReference type="Rhea" id="RHEA:20301"/>
        <dbReference type="Rhea" id="RHEA-COMP:9658"/>
        <dbReference type="Rhea" id="RHEA-COMP:9673"/>
        <dbReference type="ChEBI" id="CHEBI:30616"/>
        <dbReference type="ChEBI" id="CHEBI:32682"/>
        <dbReference type="ChEBI" id="CHEBI:33019"/>
        <dbReference type="ChEBI" id="CHEBI:78442"/>
        <dbReference type="ChEBI" id="CHEBI:78513"/>
        <dbReference type="ChEBI" id="CHEBI:456215"/>
        <dbReference type="EC" id="6.1.1.19"/>
    </reaction>
</comment>
<keyword evidence="7 10" id="KW-0030">Aminoacyl-tRNA synthetase</keyword>
<sequence>GFGGADLAINTIDSRQSYEQVLVGMLVSSASESDSGKRVRHIAYGVVELEDAALSGRKGTWIGYTADELMAEAKQKALGLIKNRFEFEEVKRERIAEYTGMSAIRFEFLKQSFEKKIVFSWERALNFEGDSGPYCQYTYSRARRILEKSGEDDGELDQSKITSDIEFELVKSMALSQYAVERTGREFKVNIFIEHINSLCTIFSRFYEQKHVLSAEGAERAARLKLVRSFVLLMEQLFHACGI</sequence>
<evidence type="ECO:0000256" key="5">
    <source>
        <dbReference type="ARBA" id="ARBA00022840"/>
    </source>
</evidence>
<keyword evidence="4" id="KW-0547">Nucleotide-binding</keyword>